<name>A0ABR2W647_9FUNG</name>
<evidence type="ECO:0000313" key="2">
    <source>
        <dbReference type="EMBL" id="KAK9721290.1"/>
    </source>
</evidence>
<dbReference type="EMBL" id="JASJQH010006984">
    <property type="protein sequence ID" value="KAK9721290.1"/>
    <property type="molecule type" value="Genomic_DNA"/>
</dbReference>
<sequence length="258" mass="29650">MPFEITLPQPTLSFKKAPHTYLSDIMPLSTYELEKDTRLDVSSIPVYHNDALISNNAPPPIPKESKSYTFKQLFTSLGFFSNHVSPQEPTLVEKQPLQTEEEDQPMGDDPLHIVLNTNLVEPQPRYSPLKSTYIMSLEKLRRYRERPIVEILLIHQTMSKMQSSVLVDNLHPSLIERRVMERAAFLRRVGKATCPQVVPAPLPVTSKQQYVPPPPPYFCFEKERDTSQDLEQSNDDDDDDDVPLGLLQHHLQKNENIH</sequence>
<protein>
    <submittedName>
        <fullName evidence="2">Uncharacterized protein</fullName>
    </submittedName>
</protein>
<feature type="compositionally biased region" description="Acidic residues" evidence="1">
    <location>
        <begin position="232"/>
        <end position="242"/>
    </location>
</feature>
<comment type="caution">
    <text evidence="2">The sequence shown here is derived from an EMBL/GenBank/DDBJ whole genome shotgun (WGS) entry which is preliminary data.</text>
</comment>
<gene>
    <name evidence="2" type="ORF">K7432_003517</name>
</gene>
<dbReference type="Proteomes" id="UP001479436">
    <property type="component" value="Unassembled WGS sequence"/>
</dbReference>
<evidence type="ECO:0000256" key="1">
    <source>
        <dbReference type="SAM" id="MobiDB-lite"/>
    </source>
</evidence>
<organism evidence="2 3">
    <name type="scientific">Basidiobolus ranarum</name>
    <dbReference type="NCBI Taxonomy" id="34480"/>
    <lineage>
        <taxon>Eukaryota</taxon>
        <taxon>Fungi</taxon>
        <taxon>Fungi incertae sedis</taxon>
        <taxon>Zoopagomycota</taxon>
        <taxon>Entomophthoromycotina</taxon>
        <taxon>Basidiobolomycetes</taxon>
        <taxon>Basidiobolales</taxon>
        <taxon>Basidiobolaceae</taxon>
        <taxon>Basidiobolus</taxon>
    </lineage>
</organism>
<proteinExistence type="predicted"/>
<keyword evidence="3" id="KW-1185">Reference proteome</keyword>
<reference evidence="2 3" key="1">
    <citation type="submission" date="2023-04" db="EMBL/GenBank/DDBJ databases">
        <title>Genome of Basidiobolus ranarum AG-B5.</title>
        <authorList>
            <person name="Stajich J.E."/>
            <person name="Carter-House D."/>
            <person name="Gryganskyi A."/>
        </authorList>
    </citation>
    <scope>NUCLEOTIDE SEQUENCE [LARGE SCALE GENOMIC DNA]</scope>
    <source>
        <strain evidence="2 3">AG-B5</strain>
    </source>
</reference>
<accession>A0ABR2W647</accession>
<feature type="region of interest" description="Disordered" evidence="1">
    <location>
        <begin position="215"/>
        <end position="244"/>
    </location>
</feature>
<evidence type="ECO:0000313" key="3">
    <source>
        <dbReference type="Proteomes" id="UP001479436"/>
    </source>
</evidence>